<proteinExistence type="predicted"/>
<protein>
    <submittedName>
        <fullName evidence="1">Uncharacterized protein</fullName>
    </submittedName>
</protein>
<reference evidence="1 2" key="1">
    <citation type="submission" date="2020-06" db="EMBL/GenBank/DDBJ databases">
        <title>Transcriptomic and genomic resources for Thalictrum thalictroides and T. hernandezii: Facilitating candidate gene discovery in an emerging model plant lineage.</title>
        <authorList>
            <person name="Arias T."/>
            <person name="Riano-Pachon D.M."/>
            <person name="Di Stilio V.S."/>
        </authorList>
    </citation>
    <scope>NUCLEOTIDE SEQUENCE [LARGE SCALE GENOMIC DNA]</scope>
    <source>
        <strain evidence="2">cv. WT478/WT964</strain>
        <tissue evidence="1">Leaves</tissue>
    </source>
</reference>
<gene>
    <name evidence="1" type="ORF">FRX31_031455</name>
</gene>
<accession>A0A7J6V2N5</accession>
<name>A0A7J6V2N5_THATH</name>
<keyword evidence="2" id="KW-1185">Reference proteome</keyword>
<evidence type="ECO:0000313" key="2">
    <source>
        <dbReference type="Proteomes" id="UP000554482"/>
    </source>
</evidence>
<evidence type="ECO:0000313" key="1">
    <source>
        <dbReference type="EMBL" id="KAF5178958.1"/>
    </source>
</evidence>
<dbReference type="Proteomes" id="UP000554482">
    <property type="component" value="Unassembled WGS sequence"/>
</dbReference>
<sequence>MPMHNVDFDIYQSIAETNALLDSVPIFDLEALEIDSVLSVDPDPIVETITPPPVSLNPLPPELKYAQLDSDGSHLFTTKKLTFRRGRRLR</sequence>
<dbReference type="AlphaFoldDB" id="A0A7J6V2N5"/>
<comment type="caution">
    <text evidence="1">The sequence shown here is derived from an EMBL/GenBank/DDBJ whole genome shotgun (WGS) entry which is preliminary data.</text>
</comment>
<organism evidence="1 2">
    <name type="scientific">Thalictrum thalictroides</name>
    <name type="common">Rue-anemone</name>
    <name type="synonym">Anemone thalictroides</name>
    <dbReference type="NCBI Taxonomy" id="46969"/>
    <lineage>
        <taxon>Eukaryota</taxon>
        <taxon>Viridiplantae</taxon>
        <taxon>Streptophyta</taxon>
        <taxon>Embryophyta</taxon>
        <taxon>Tracheophyta</taxon>
        <taxon>Spermatophyta</taxon>
        <taxon>Magnoliopsida</taxon>
        <taxon>Ranunculales</taxon>
        <taxon>Ranunculaceae</taxon>
        <taxon>Thalictroideae</taxon>
        <taxon>Thalictrum</taxon>
    </lineage>
</organism>
<dbReference type="EMBL" id="JABWDY010039373">
    <property type="protein sequence ID" value="KAF5178958.1"/>
    <property type="molecule type" value="Genomic_DNA"/>
</dbReference>